<evidence type="ECO:0000313" key="5">
    <source>
        <dbReference type="EMBL" id="MBL0370633.1"/>
    </source>
</evidence>
<dbReference type="InterPro" id="IPR000843">
    <property type="entry name" value="HTH_LacI"/>
</dbReference>
<dbReference type="PANTHER" id="PTHR30146">
    <property type="entry name" value="LACI-RELATED TRANSCRIPTIONAL REPRESSOR"/>
    <property type="match status" value="1"/>
</dbReference>
<dbReference type="Pfam" id="PF13377">
    <property type="entry name" value="Peripla_BP_3"/>
    <property type="match status" value="1"/>
</dbReference>
<dbReference type="AlphaFoldDB" id="A0A936YIC9"/>
<feature type="domain" description="HTH lacI-type" evidence="4">
    <location>
        <begin position="18"/>
        <end position="72"/>
    </location>
</feature>
<keyword evidence="3" id="KW-0804">Transcription</keyword>
<dbReference type="PROSITE" id="PS00356">
    <property type="entry name" value="HTH_LACI_1"/>
    <property type="match status" value="1"/>
</dbReference>
<keyword evidence="2 5" id="KW-0238">DNA-binding</keyword>
<dbReference type="GO" id="GO:0000976">
    <property type="term" value="F:transcription cis-regulatory region binding"/>
    <property type="evidence" value="ECO:0007669"/>
    <property type="project" value="TreeGrafter"/>
</dbReference>
<dbReference type="CDD" id="cd01575">
    <property type="entry name" value="PBP1_GntR"/>
    <property type="match status" value="1"/>
</dbReference>
<dbReference type="InterPro" id="IPR010982">
    <property type="entry name" value="Lambda_DNA-bd_dom_sf"/>
</dbReference>
<evidence type="ECO:0000256" key="3">
    <source>
        <dbReference type="ARBA" id="ARBA00023163"/>
    </source>
</evidence>
<proteinExistence type="predicted"/>
<dbReference type="Proteomes" id="UP000633219">
    <property type="component" value="Unassembled WGS sequence"/>
</dbReference>
<dbReference type="InterPro" id="IPR028082">
    <property type="entry name" value="Peripla_BP_I"/>
</dbReference>
<accession>A0A936YIC9</accession>
<keyword evidence="1" id="KW-0805">Transcription regulation</keyword>
<dbReference type="PANTHER" id="PTHR30146:SF33">
    <property type="entry name" value="TRANSCRIPTIONAL REGULATOR"/>
    <property type="match status" value="1"/>
</dbReference>
<dbReference type="Gene3D" id="3.40.50.2300">
    <property type="match status" value="2"/>
</dbReference>
<dbReference type="PROSITE" id="PS50932">
    <property type="entry name" value="HTH_LACI_2"/>
    <property type="match status" value="1"/>
</dbReference>
<gene>
    <name evidence="5" type="ORF">JJB09_01205</name>
</gene>
<organism evidence="5 6">
    <name type="scientific">Rhizobium setariae</name>
    <dbReference type="NCBI Taxonomy" id="2801340"/>
    <lineage>
        <taxon>Bacteria</taxon>
        <taxon>Pseudomonadati</taxon>
        <taxon>Pseudomonadota</taxon>
        <taxon>Alphaproteobacteria</taxon>
        <taxon>Hyphomicrobiales</taxon>
        <taxon>Rhizobiaceae</taxon>
        <taxon>Rhizobium/Agrobacterium group</taxon>
        <taxon>Rhizobium</taxon>
    </lineage>
</organism>
<reference evidence="5" key="1">
    <citation type="submission" date="2021-01" db="EMBL/GenBank/DDBJ databases">
        <title>Rhizobium sp. strain KVB221 16S ribosomal RNA gene Genome sequencing and assembly.</title>
        <authorList>
            <person name="Kang M."/>
        </authorList>
    </citation>
    <scope>NUCLEOTIDE SEQUENCE</scope>
    <source>
        <strain evidence="5">KVB221</strain>
    </source>
</reference>
<protein>
    <submittedName>
        <fullName evidence="5">LacI family DNA-binding transcriptional regulator</fullName>
    </submittedName>
</protein>
<dbReference type="Gene3D" id="1.10.260.40">
    <property type="entry name" value="lambda repressor-like DNA-binding domains"/>
    <property type="match status" value="1"/>
</dbReference>
<dbReference type="EMBL" id="JAEQNC010000001">
    <property type="protein sequence ID" value="MBL0370633.1"/>
    <property type="molecule type" value="Genomic_DNA"/>
</dbReference>
<dbReference type="SMART" id="SM00354">
    <property type="entry name" value="HTH_LACI"/>
    <property type="match status" value="1"/>
</dbReference>
<comment type="caution">
    <text evidence="5">The sequence shown here is derived from an EMBL/GenBank/DDBJ whole genome shotgun (WGS) entry which is preliminary data.</text>
</comment>
<evidence type="ECO:0000313" key="6">
    <source>
        <dbReference type="Proteomes" id="UP000633219"/>
    </source>
</evidence>
<keyword evidence="6" id="KW-1185">Reference proteome</keyword>
<name>A0A936YIC9_9HYPH</name>
<evidence type="ECO:0000256" key="1">
    <source>
        <dbReference type="ARBA" id="ARBA00023015"/>
    </source>
</evidence>
<sequence>MTEAPSTPRKARRKGTSVTMADVAAAAGVSMQTVSRYLRLPDTVTADTGELIRAAIDKTHYVHNLAASHLASASSNTVAAIIPTLSASVFAETIQHFSETLNRQGYQIFLGNTDYRQDREEEVIRSLLGRRPDGIFIIGTHHSRQAKELLKRAGIPVVEGWDLTARPIDRLVGFSNAAAIADLATYLINGGRRKIVFAGTLRKGDSRASERRDGFVELMSKTFAGEAPRLVTSSELALDMSAGAELLVRARAEFPDADAIMFSSDVLASGALLECVRRGISVPGDIAITGFGDFELARHLNPSLTTVAVPAAEIGREAGRLLLEGMQGIVSSDKHIDVGFRLMIRQSS</sequence>
<evidence type="ECO:0000259" key="4">
    <source>
        <dbReference type="PROSITE" id="PS50932"/>
    </source>
</evidence>
<dbReference type="GO" id="GO:0003700">
    <property type="term" value="F:DNA-binding transcription factor activity"/>
    <property type="evidence" value="ECO:0007669"/>
    <property type="project" value="TreeGrafter"/>
</dbReference>
<dbReference type="SUPFAM" id="SSF47413">
    <property type="entry name" value="lambda repressor-like DNA-binding domains"/>
    <property type="match status" value="1"/>
</dbReference>
<evidence type="ECO:0000256" key="2">
    <source>
        <dbReference type="ARBA" id="ARBA00023125"/>
    </source>
</evidence>
<dbReference type="Pfam" id="PF00356">
    <property type="entry name" value="LacI"/>
    <property type="match status" value="1"/>
</dbReference>
<dbReference type="InterPro" id="IPR046335">
    <property type="entry name" value="LacI/GalR-like_sensor"/>
</dbReference>
<dbReference type="CDD" id="cd01392">
    <property type="entry name" value="HTH_LacI"/>
    <property type="match status" value="1"/>
</dbReference>
<dbReference type="SUPFAM" id="SSF53822">
    <property type="entry name" value="Periplasmic binding protein-like I"/>
    <property type="match status" value="1"/>
</dbReference>